<feature type="region of interest" description="Disordered" evidence="1">
    <location>
        <begin position="200"/>
        <end position="220"/>
    </location>
</feature>
<evidence type="ECO:0000313" key="2">
    <source>
        <dbReference type="EMBL" id="KAH0454168.1"/>
    </source>
</evidence>
<keyword evidence="3" id="KW-1185">Reference proteome</keyword>
<evidence type="ECO:0000313" key="3">
    <source>
        <dbReference type="Proteomes" id="UP000775213"/>
    </source>
</evidence>
<evidence type="ECO:0000256" key="1">
    <source>
        <dbReference type="SAM" id="MobiDB-lite"/>
    </source>
</evidence>
<sequence>MWLPITSDSLIIFKKRFHFPNKLVMKVTEKLDHAFSPPLRATISTSPIVDSYFSDIVISIIIELLIFFRDCGAVLSIECLSRMGRITFRSKWLDIFTRAPSKSWASGFFFTQNELNLLKKWEKLKDLSISLHIREDDILKMLNLPDIDTLHYEVCYLSKYVEEEYLFKVGLSTQEAHDYIYNMEVKVFELDTKLELEGLTPSHASGDSSSDSDGDEIESELQKNEIISERNEQYIALLCKVRRINCKFKPVQD</sequence>
<accession>A0AAV7GEI7</accession>
<proteinExistence type="predicted"/>
<comment type="caution">
    <text evidence="2">The sequence shown here is derived from an EMBL/GenBank/DDBJ whole genome shotgun (WGS) entry which is preliminary data.</text>
</comment>
<gene>
    <name evidence="2" type="ORF">IEQ34_016092</name>
</gene>
<feature type="compositionally biased region" description="Acidic residues" evidence="1">
    <location>
        <begin position="210"/>
        <end position="219"/>
    </location>
</feature>
<dbReference type="AlphaFoldDB" id="A0AAV7GEI7"/>
<reference evidence="2 3" key="1">
    <citation type="journal article" date="2021" name="Hortic Res">
        <title>Chromosome-scale assembly of the Dendrobium chrysotoxum genome enhances the understanding of orchid evolution.</title>
        <authorList>
            <person name="Zhang Y."/>
            <person name="Zhang G.Q."/>
            <person name="Zhang D."/>
            <person name="Liu X.D."/>
            <person name="Xu X.Y."/>
            <person name="Sun W.H."/>
            <person name="Yu X."/>
            <person name="Zhu X."/>
            <person name="Wang Z.W."/>
            <person name="Zhao X."/>
            <person name="Zhong W.Y."/>
            <person name="Chen H."/>
            <person name="Yin W.L."/>
            <person name="Huang T."/>
            <person name="Niu S.C."/>
            <person name="Liu Z.J."/>
        </authorList>
    </citation>
    <scope>NUCLEOTIDE SEQUENCE [LARGE SCALE GENOMIC DNA]</scope>
    <source>
        <strain evidence="2">Lindl</strain>
    </source>
</reference>
<protein>
    <submittedName>
        <fullName evidence="2">Uncharacterized protein</fullName>
    </submittedName>
</protein>
<dbReference type="Proteomes" id="UP000775213">
    <property type="component" value="Unassembled WGS sequence"/>
</dbReference>
<dbReference type="EMBL" id="JAGFBR010000015">
    <property type="protein sequence ID" value="KAH0454168.1"/>
    <property type="molecule type" value="Genomic_DNA"/>
</dbReference>
<name>A0AAV7GEI7_DENCH</name>
<organism evidence="2 3">
    <name type="scientific">Dendrobium chrysotoxum</name>
    <name type="common">Orchid</name>
    <dbReference type="NCBI Taxonomy" id="161865"/>
    <lineage>
        <taxon>Eukaryota</taxon>
        <taxon>Viridiplantae</taxon>
        <taxon>Streptophyta</taxon>
        <taxon>Embryophyta</taxon>
        <taxon>Tracheophyta</taxon>
        <taxon>Spermatophyta</taxon>
        <taxon>Magnoliopsida</taxon>
        <taxon>Liliopsida</taxon>
        <taxon>Asparagales</taxon>
        <taxon>Orchidaceae</taxon>
        <taxon>Epidendroideae</taxon>
        <taxon>Malaxideae</taxon>
        <taxon>Dendrobiinae</taxon>
        <taxon>Dendrobium</taxon>
    </lineage>
</organism>